<dbReference type="Pfam" id="PF05016">
    <property type="entry name" value="ParE_toxin"/>
    <property type="match status" value="1"/>
</dbReference>
<sequence>MGLERYKVKSLKSVVEKDLPNLPKIIRLRVQKAIKERLTVDPINFGEPLHHNLKGCRRLRVGDYRVIYRVNQLDHIVTITEIGHRDDIYKK</sequence>
<dbReference type="Gene3D" id="3.30.2310.20">
    <property type="entry name" value="RelE-like"/>
    <property type="match status" value="1"/>
</dbReference>
<dbReference type="SUPFAM" id="SSF143011">
    <property type="entry name" value="RelE-like"/>
    <property type="match status" value="1"/>
</dbReference>
<evidence type="ECO:0000256" key="1">
    <source>
        <dbReference type="ARBA" id="ARBA00006226"/>
    </source>
</evidence>
<dbReference type="PANTHER" id="PTHR35601:SF1">
    <property type="entry name" value="TOXIN RELE"/>
    <property type="match status" value="1"/>
</dbReference>
<dbReference type="SMR" id="A0A6I6CI90"/>
<gene>
    <name evidence="3" type="ORF">E0495_00185</name>
</gene>
<reference evidence="3 4" key="1">
    <citation type="submission" date="2019-03" db="EMBL/GenBank/DDBJ databases">
        <title>Wolbachia endosymbiont of Haematobia irritans wIrr.</title>
        <authorList>
            <person name="Parry R.H."/>
            <person name="Asgari S."/>
        </authorList>
    </citation>
    <scope>NUCLEOTIDE SEQUENCE [LARGE SCALE GENOMIC DNA]</scope>
    <source>
        <strain evidence="4">wIrr</strain>
    </source>
</reference>
<proteinExistence type="inferred from homology"/>
<evidence type="ECO:0000313" key="3">
    <source>
        <dbReference type="EMBL" id="QGT15769.1"/>
    </source>
</evidence>
<dbReference type="PANTHER" id="PTHR35601">
    <property type="entry name" value="TOXIN RELE"/>
    <property type="match status" value="1"/>
</dbReference>
<dbReference type="AlphaFoldDB" id="A0A6I6CI90"/>
<dbReference type="InterPro" id="IPR007712">
    <property type="entry name" value="RelE/ParE_toxin"/>
</dbReference>
<organism evidence="3 4">
    <name type="scientific">Wolbachia pipientis</name>
    <dbReference type="NCBI Taxonomy" id="955"/>
    <lineage>
        <taxon>Bacteria</taxon>
        <taxon>Pseudomonadati</taxon>
        <taxon>Pseudomonadota</taxon>
        <taxon>Alphaproteobacteria</taxon>
        <taxon>Rickettsiales</taxon>
        <taxon>Anaplasmataceae</taxon>
        <taxon>Wolbachieae</taxon>
        <taxon>Wolbachia</taxon>
    </lineage>
</organism>
<evidence type="ECO:0000256" key="2">
    <source>
        <dbReference type="ARBA" id="ARBA00022649"/>
    </source>
</evidence>
<dbReference type="InterPro" id="IPR035093">
    <property type="entry name" value="RelE/ParE_toxin_dom_sf"/>
</dbReference>
<dbReference type="Proteomes" id="UP000422744">
    <property type="component" value="Chromosome"/>
</dbReference>
<evidence type="ECO:0000313" key="4">
    <source>
        <dbReference type="Proteomes" id="UP000422744"/>
    </source>
</evidence>
<dbReference type="EMBL" id="CP037426">
    <property type="protein sequence ID" value="QGT15769.1"/>
    <property type="molecule type" value="Genomic_DNA"/>
</dbReference>
<keyword evidence="2" id="KW-1277">Toxin-antitoxin system</keyword>
<protein>
    <submittedName>
        <fullName evidence="3">Type II toxin-antitoxin system RelE/ParE family toxin</fullName>
    </submittedName>
</protein>
<dbReference type="RefSeq" id="WP_007550684.1">
    <property type="nucleotide sequence ID" value="NZ_CP037426.1"/>
</dbReference>
<name>A0A6I6CI90_WOLPI</name>
<dbReference type="NCBIfam" id="TIGR02385">
    <property type="entry name" value="RelE_StbE"/>
    <property type="match status" value="1"/>
</dbReference>
<accession>A0A6I6CI90</accession>
<comment type="similarity">
    <text evidence="1">Belongs to the RelE toxin family.</text>
</comment>
<dbReference type="GeneID" id="70035613"/>